<gene>
    <name evidence="2" type="ORF">CROQUDRAFT_137103</name>
</gene>
<dbReference type="AlphaFoldDB" id="A0A9P6N681"/>
<evidence type="ECO:0000313" key="2">
    <source>
        <dbReference type="EMBL" id="KAG0139542.1"/>
    </source>
</evidence>
<evidence type="ECO:0000313" key="3">
    <source>
        <dbReference type="Proteomes" id="UP000886653"/>
    </source>
</evidence>
<organism evidence="2 3">
    <name type="scientific">Cronartium quercuum f. sp. fusiforme G11</name>
    <dbReference type="NCBI Taxonomy" id="708437"/>
    <lineage>
        <taxon>Eukaryota</taxon>
        <taxon>Fungi</taxon>
        <taxon>Dikarya</taxon>
        <taxon>Basidiomycota</taxon>
        <taxon>Pucciniomycotina</taxon>
        <taxon>Pucciniomycetes</taxon>
        <taxon>Pucciniales</taxon>
        <taxon>Coleosporiaceae</taxon>
        <taxon>Cronartium</taxon>
    </lineage>
</organism>
<comment type="caution">
    <text evidence="2">The sequence shown here is derived from an EMBL/GenBank/DDBJ whole genome shotgun (WGS) entry which is preliminary data.</text>
</comment>
<dbReference type="EMBL" id="MU167567">
    <property type="protein sequence ID" value="KAG0139542.1"/>
    <property type="molecule type" value="Genomic_DNA"/>
</dbReference>
<name>A0A9P6N681_9BASI</name>
<feature type="region of interest" description="Disordered" evidence="1">
    <location>
        <begin position="24"/>
        <end position="47"/>
    </location>
</feature>
<dbReference type="Proteomes" id="UP000886653">
    <property type="component" value="Unassembled WGS sequence"/>
</dbReference>
<accession>A0A9P6N681</accession>
<feature type="region of interest" description="Disordered" evidence="1">
    <location>
        <begin position="63"/>
        <end position="89"/>
    </location>
</feature>
<feature type="compositionally biased region" description="Polar residues" evidence="1">
    <location>
        <begin position="72"/>
        <end position="81"/>
    </location>
</feature>
<reference evidence="2" key="1">
    <citation type="submission" date="2013-11" db="EMBL/GenBank/DDBJ databases">
        <title>Genome sequence of the fusiform rust pathogen reveals effectors for host alternation and coevolution with pine.</title>
        <authorList>
            <consortium name="DOE Joint Genome Institute"/>
            <person name="Smith K."/>
            <person name="Pendleton A."/>
            <person name="Kubisiak T."/>
            <person name="Anderson C."/>
            <person name="Salamov A."/>
            <person name="Aerts A."/>
            <person name="Riley R."/>
            <person name="Clum A."/>
            <person name="Lindquist E."/>
            <person name="Ence D."/>
            <person name="Campbell M."/>
            <person name="Kronenberg Z."/>
            <person name="Feau N."/>
            <person name="Dhillon B."/>
            <person name="Hamelin R."/>
            <person name="Burleigh J."/>
            <person name="Smith J."/>
            <person name="Yandell M."/>
            <person name="Nelson C."/>
            <person name="Grigoriev I."/>
            <person name="Davis J."/>
        </authorList>
    </citation>
    <scope>NUCLEOTIDE SEQUENCE</scope>
    <source>
        <strain evidence="2">G11</strain>
    </source>
</reference>
<feature type="compositionally biased region" description="Polar residues" evidence="1">
    <location>
        <begin position="26"/>
        <end position="37"/>
    </location>
</feature>
<dbReference type="OrthoDB" id="2507397at2759"/>
<evidence type="ECO:0000256" key="1">
    <source>
        <dbReference type="SAM" id="MobiDB-lite"/>
    </source>
</evidence>
<proteinExistence type="predicted"/>
<keyword evidence="3" id="KW-1185">Reference proteome</keyword>
<protein>
    <submittedName>
        <fullName evidence="2">Uncharacterized protein</fullName>
    </submittedName>
</protein>
<sequence length="192" mass="21560">MSLYPAQPINAFVTRSHPTLVRPTLKRSQSPYTSDCSEATLERKRRRTSPTCAFAKLSLSPLHSKPSLTLSNSEPPQTEPTQPLIEPNDQRMRSVYSAYDIDPNRIFVDSLGSEPSSPIEPEPEPDLRITCKLPMPRSSIILPVSDMMDHQLVLYRPPPHLAIANASNTNQQDQIQEIKETVESTEVPMEID</sequence>